<evidence type="ECO:0000259" key="1">
    <source>
        <dbReference type="Pfam" id="PF09359"/>
    </source>
</evidence>
<keyword evidence="3" id="KW-1185">Reference proteome</keyword>
<feature type="domain" description="VTC" evidence="1">
    <location>
        <begin position="30"/>
        <end position="235"/>
    </location>
</feature>
<dbReference type="Proteomes" id="UP000249375">
    <property type="component" value="Chromosome"/>
</dbReference>
<dbReference type="Pfam" id="PF09359">
    <property type="entry name" value="VTC"/>
    <property type="match status" value="1"/>
</dbReference>
<dbReference type="KEGG" id="alq:C7Y71_009745"/>
<dbReference type="CDD" id="cd07750">
    <property type="entry name" value="PolyPPase_VTC_like"/>
    <property type="match status" value="1"/>
</dbReference>
<organism evidence="2 3">
    <name type="scientific">Pseudoprevotella muciniphila</name>
    <dbReference type="NCBI Taxonomy" id="2133944"/>
    <lineage>
        <taxon>Bacteria</taxon>
        <taxon>Pseudomonadati</taxon>
        <taxon>Bacteroidota</taxon>
        <taxon>Bacteroidia</taxon>
        <taxon>Bacteroidales</taxon>
        <taxon>Prevotellaceae</taxon>
        <taxon>Pseudoprevotella</taxon>
    </lineage>
</organism>
<evidence type="ECO:0000313" key="3">
    <source>
        <dbReference type="Proteomes" id="UP000249375"/>
    </source>
</evidence>
<gene>
    <name evidence="2" type="ORF">C7Y71_009745</name>
</gene>
<proteinExistence type="predicted"/>
<name>A0A5P8E8B3_9BACT</name>
<dbReference type="RefSeq" id="WP_111897495.1">
    <property type="nucleotide sequence ID" value="NZ_CP033459.1"/>
</dbReference>
<sequence length="277" mass="32726">MTDTMTDILSLLSEMKTISLEEMSAVKLMKRNDTKYVTNVPTLMRLLQLTQSKYYVQEINDSRIANYNTLYWDFCDDHHYYLIHAQKRKPRTKVRTRRYVDSGIAFLEIKRKDNHGKTRKKRVKVPMQDTIMQDSLVGEPFLEEQLGLKFSDLIPAMSNFFSRITLVNYEKTERVTIDFNLRFDNHETGKKQRLDNLVIIELKRDGRTHSPLLAMLRELRIKPSGFSKYVIGSAITNSSLRQNLLRKRLRTVAKRINHPDSYLKEYNDEEKKVNIEN</sequence>
<accession>A0A5P8E8B3</accession>
<evidence type="ECO:0000313" key="2">
    <source>
        <dbReference type="EMBL" id="QFQ13265.1"/>
    </source>
</evidence>
<protein>
    <submittedName>
        <fullName evidence="2">Polyphosphate polymerase domain-containing protein</fullName>
    </submittedName>
</protein>
<dbReference type="AlphaFoldDB" id="A0A5P8E8B3"/>
<dbReference type="InterPro" id="IPR018966">
    <property type="entry name" value="VTC_domain"/>
</dbReference>
<dbReference type="EMBL" id="CP033459">
    <property type="protein sequence ID" value="QFQ13265.1"/>
    <property type="molecule type" value="Genomic_DNA"/>
</dbReference>
<reference evidence="2 3" key="1">
    <citation type="submission" date="2018-11" db="EMBL/GenBank/DDBJ databases">
        <authorList>
            <person name="Na S.W."/>
            <person name="Baik M."/>
        </authorList>
    </citation>
    <scope>NUCLEOTIDE SEQUENCE [LARGE SCALE GENOMIC DNA]</scope>
    <source>
        <strain evidence="2 3">E39</strain>
    </source>
</reference>